<protein>
    <recommendedName>
        <fullName evidence="3">DUF2190 family protein</fullName>
    </recommendedName>
</protein>
<gene>
    <name evidence="1" type="ORF">AMJ39_09485</name>
</gene>
<dbReference type="EMBL" id="LIZS01000104">
    <property type="protein sequence ID" value="KPJ51684.1"/>
    <property type="molecule type" value="Genomic_DNA"/>
</dbReference>
<accession>A0A0S7WNF9</accession>
<proteinExistence type="predicted"/>
<dbReference type="Proteomes" id="UP000052008">
    <property type="component" value="Unassembled WGS sequence"/>
</dbReference>
<dbReference type="STRING" id="1703770.AMJ39_09485"/>
<reference evidence="1 2" key="1">
    <citation type="journal article" date="2015" name="Microbiome">
        <title>Genomic resolution of linkages in carbon, nitrogen, and sulfur cycling among widespread estuary sediment bacteria.</title>
        <authorList>
            <person name="Baker B.J."/>
            <person name="Lazar C.S."/>
            <person name="Teske A.P."/>
            <person name="Dick G.J."/>
        </authorList>
    </citation>
    <scope>NUCLEOTIDE SEQUENCE [LARGE SCALE GENOMIC DNA]</scope>
    <source>
        <strain evidence="1">DG_24</strain>
    </source>
</reference>
<evidence type="ECO:0000313" key="2">
    <source>
        <dbReference type="Proteomes" id="UP000052008"/>
    </source>
</evidence>
<dbReference type="Pfam" id="PF09956">
    <property type="entry name" value="Phage_cement_2"/>
    <property type="match status" value="1"/>
</dbReference>
<evidence type="ECO:0000313" key="1">
    <source>
        <dbReference type="EMBL" id="KPJ51684.1"/>
    </source>
</evidence>
<comment type="caution">
    <text evidence="1">The sequence shown here is derived from an EMBL/GenBank/DDBJ whole genome shotgun (WGS) entry which is preliminary data.</text>
</comment>
<organism evidence="1 2">
    <name type="scientific">candidate division TA06 bacterium DG_24</name>
    <dbReference type="NCBI Taxonomy" id="1703770"/>
    <lineage>
        <taxon>Bacteria</taxon>
        <taxon>Bacteria division TA06</taxon>
    </lineage>
</organism>
<name>A0A0S7WNF9_UNCT6</name>
<dbReference type="AlphaFoldDB" id="A0A0S7WNF9"/>
<evidence type="ECO:0008006" key="3">
    <source>
        <dbReference type="Google" id="ProtNLM"/>
    </source>
</evidence>
<sequence>MAKNHAFGNTMRITIETAAAARTSGEFYDENKFHGVALHDAGSGVDYEMAIDGVWWLTLASVAQGDFIYVTTAGALTKTAGTNKLVGKAVKGTQASGPYTGKFQMLILPPDQAEAT</sequence>
<dbReference type="InterPro" id="IPR011231">
    <property type="entry name" value="Phage_VT1-Sakai_H0018"/>
</dbReference>